<dbReference type="InterPro" id="IPR004104">
    <property type="entry name" value="Gfo/Idh/MocA-like_OxRdtase_C"/>
</dbReference>
<proteinExistence type="inferred from homology"/>
<feature type="domain" description="Gfo/Idh/MocA-like oxidoreductase C-terminal" evidence="4">
    <location>
        <begin position="136"/>
        <end position="345"/>
    </location>
</feature>
<evidence type="ECO:0000256" key="2">
    <source>
        <dbReference type="ARBA" id="ARBA00023002"/>
    </source>
</evidence>
<reference evidence="5 6" key="1">
    <citation type="submission" date="2019-03" db="EMBL/GenBank/DDBJ databases">
        <title>The complete genome sequence of Neokomagataea sp. Jb2 NBRC113641.</title>
        <authorList>
            <person name="Chua K.-O."/>
            <person name="Chan K.-G."/>
            <person name="See-Too W.-S."/>
        </authorList>
    </citation>
    <scope>NUCLEOTIDE SEQUENCE [LARGE SCALE GENOMIC DNA]</scope>
    <source>
        <strain evidence="5 6">Jb2</strain>
    </source>
</reference>
<evidence type="ECO:0000256" key="1">
    <source>
        <dbReference type="ARBA" id="ARBA00010928"/>
    </source>
</evidence>
<dbReference type="PANTHER" id="PTHR43708">
    <property type="entry name" value="CONSERVED EXPRESSED OXIDOREDUCTASE (EUROFUNG)"/>
    <property type="match status" value="1"/>
</dbReference>
<dbReference type="Pfam" id="PF01408">
    <property type="entry name" value="GFO_IDH_MocA"/>
    <property type="match status" value="1"/>
</dbReference>
<dbReference type="AlphaFoldDB" id="A0A506UN86"/>
<evidence type="ECO:0000259" key="3">
    <source>
        <dbReference type="Pfam" id="PF01408"/>
    </source>
</evidence>
<keyword evidence="6" id="KW-1185">Reference proteome</keyword>
<evidence type="ECO:0000313" key="5">
    <source>
        <dbReference type="EMBL" id="TPW34583.1"/>
    </source>
</evidence>
<dbReference type="InterPro" id="IPR051317">
    <property type="entry name" value="Gfo/Idh/MocA_oxidoreduct"/>
</dbReference>
<dbReference type="SUPFAM" id="SSF51735">
    <property type="entry name" value="NAD(P)-binding Rossmann-fold domains"/>
    <property type="match status" value="1"/>
</dbReference>
<dbReference type="NCBIfam" id="NF008607">
    <property type="entry name" value="PRK11579.1"/>
    <property type="match status" value="1"/>
</dbReference>
<protein>
    <submittedName>
        <fullName evidence="5">Oxidoreductase</fullName>
    </submittedName>
</protein>
<dbReference type="GO" id="GO:0016491">
    <property type="term" value="F:oxidoreductase activity"/>
    <property type="evidence" value="ECO:0007669"/>
    <property type="project" value="UniProtKB-KW"/>
</dbReference>
<keyword evidence="2" id="KW-0560">Oxidoreductase</keyword>
<feature type="domain" description="Gfo/Idh/MocA-like oxidoreductase N-terminal" evidence="3">
    <location>
        <begin position="7"/>
        <end position="123"/>
    </location>
</feature>
<dbReference type="Proteomes" id="UP000315037">
    <property type="component" value="Unassembled WGS sequence"/>
</dbReference>
<sequence>MPAERPLRVGLAGYGFAGRTFHAPLIAATDGLELAAVSSRHPEKVAADFPDVPVVPTPEDLFSDETLDLIVIATPNDTHAPLAQAALRSGKHVVVDKPFTLDLEEGRALIRTAEEEDRLLCVFHNRRWDSDYLSVRKALESGVLGEVRTFESRIDRFRPHVRDRWRERDVPGGGIWYDLGPHLIDQALQLFGLPDRVQASLATQRPGGLVEDWADVLLSYGERRVLLHASMLVAGGSPRFVVHGTAGSLVKQKPDQQEAQLLAGMTPGAPGWGEDADAPVFHDGTATSRELPVCKGDQRRFYAQLAAALRPGSQALPPVTPLEALAVMDVLETALRSAHEGRALPLTLTPGERAAWKKR</sequence>
<evidence type="ECO:0000259" key="4">
    <source>
        <dbReference type="Pfam" id="PF02894"/>
    </source>
</evidence>
<dbReference type="GO" id="GO:0000166">
    <property type="term" value="F:nucleotide binding"/>
    <property type="evidence" value="ECO:0007669"/>
    <property type="project" value="InterPro"/>
</dbReference>
<name>A0A506UN86_9PROT</name>
<dbReference type="Gene3D" id="3.30.360.10">
    <property type="entry name" value="Dihydrodipicolinate Reductase, domain 2"/>
    <property type="match status" value="1"/>
</dbReference>
<dbReference type="Gene3D" id="3.40.50.720">
    <property type="entry name" value="NAD(P)-binding Rossmann-like Domain"/>
    <property type="match status" value="1"/>
</dbReference>
<organism evidence="5 6">
    <name type="scientific">Oecophyllibacter saccharovorans</name>
    <dbReference type="NCBI Taxonomy" id="2558360"/>
    <lineage>
        <taxon>Bacteria</taxon>
        <taxon>Pseudomonadati</taxon>
        <taxon>Pseudomonadota</taxon>
        <taxon>Alphaproteobacteria</taxon>
        <taxon>Acetobacterales</taxon>
        <taxon>Acetobacteraceae</taxon>
        <taxon>Oecophyllibacter</taxon>
    </lineage>
</organism>
<dbReference type="EMBL" id="SORZ01000002">
    <property type="protein sequence ID" value="TPW34583.1"/>
    <property type="molecule type" value="Genomic_DNA"/>
</dbReference>
<evidence type="ECO:0000313" key="6">
    <source>
        <dbReference type="Proteomes" id="UP000315037"/>
    </source>
</evidence>
<dbReference type="InterPro" id="IPR000683">
    <property type="entry name" value="Gfo/Idh/MocA-like_OxRdtase_N"/>
</dbReference>
<gene>
    <name evidence="5" type="ORF">E3202_07340</name>
</gene>
<dbReference type="InterPro" id="IPR036291">
    <property type="entry name" value="NAD(P)-bd_dom_sf"/>
</dbReference>
<dbReference type="Pfam" id="PF02894">
    <property type="entry name" value="GFO_IDH_MocA_C"/>
    <property type="match status" value="1"/>
</dbReference>
<accession>A0A506UN86</accession>
<dbReference type="PANTHER" id="PTHR43708:SF5">
    <property type="entry name" value="CONSERVED EXPRESSED OXIDOREDUCTASE (EUROFUNG)-RELATED"/>
    <property type="match status" value="1"/>
</dbReference>
<comment type="similarity">
    <text evidence="1">Belongs to the Gfo/Idh/MocA family.</text>
</comment>
<comment type="caution">
    <text evidence="5">The sequence shown here is derived from an EMBL/GenBank/DDBJ whole genome shotgun (WGS) entry which is preliminary data.</text>
</comment>